<reference evidence="1" key="2">
    <citation type="submission" date="2015-07" db="EMBL/GenBank/DDBJ databases">
        <title>Plasmids, circular viruses and viroids from rat gut.</title>
        <authorList>
            <person name="Jorgensen T.J."/>
            <person name="Hansen M.A."/>
            <person name="Xu Z."/>
            <person name="Tabak M.A."/>
            <person name="Sorensen S.J."/>
            <person name="Hansen L.H."/>
        </authorList>
    </citation>
    <scope>NUCLEOTIDE SEQUENCE</scope>
    <source>
        <strain evidence="1">RGFK1662</strain>
    </source>
</reference>
<accession>A0A0H5Q882</accession>
<evidence type="ECO:0008006" key="2">
    <source>
        <dbReference type="Google" id="ProtNLM"/>
    </source>
</evidence>
<evidence type="ECO:0000313" key="1">
    <source>
        <dbReference type="EMBL" id="CRY97610.1"/>
    </source>
</evidence>
<dbReference type="AlphaFoldDB" id="A0A0H5Q882"/>
<name>A0A0H5Q882_9ZZZZ</name>
<dbReference type="EMBL" id="LN854167">
    <property type="protein sequence ID" value="CRY97610.1"/>
    <property type="molecule type" value="Genomic_DNA"/>
</dbReference>
<reference evidence="1" key="1">
    <citation type="submission" date="2015-06" db="EMBL/GenBank/DDBJ databases">
        <authorList>
            <person name="Joergensen T."/>
        </authorList>
    </citation>
    <scope>NUCLEOTIDE SEQUENCE</scope>
    <source>
        <strain evidence="1">RGFK1662</strain>
    </source>
</reference>
<proteinExistence type="predicted"/>
<sequence length="43" mass="5270">MMCSECLKRADPNHYYIIQEWDTNELATEHKFCSHKCMLEWFS</sequence>
<organism evidence="1">
    <name type="scientific">uncultured prokaryote</name>
    <dbReference type="NCBI Taxonomy" id="198431"/>
    <lineage>
        <taxon>unclassified sequences</taxon>
        <taxon>environmental samples</taxon>
    </lineage>
</organism>
<protein>
    <recommendedName>
        <fullName evidence="2">MYM-type domain-containing protein</fullName>
    </recommendedName>
</protein>